<dbReference type="PANTHER" id="PTHR21661:SF39">
    <property type="entry name" value="HYDROLASE, PUTATIVE (AFU_ORTHOLOGUE AFUA_3G08960)-RELATED"/>
    <property type="match status" value="1"/>
</dbReference>
<organism evidence="5 6">
    <name type="scientific">Knufia peltigerae</name>
    <dbReference type="NCBI Taxonomy" id="1002370"/>
    <lineage>
        <taxon>Eukaryota</taxon>
        <taxon>Fungi</taxon>
        <taxon>Dikarya</taxon>
        <taxon>Ascomycota</taxon>
        <taxon>Pezizomycotina</taxon>
        <taxon>Eurotiomycetes</taxon>
        <taxon>Chaetothyriomycetidae</taxon>
        <taxon>Chaetothyriales</taxon>
        <taxon>Trichomeriaceae</taxon>
        <taxon>Knufia</taxon>
    </lineage>
</organism>
<evidence type="ECO:0000256" key="2">
    <source>
        <dbReference type="ARBA" id="ARBA00022801"/>
    </source>
</evidence>
<dbReference type="PANTHER" id="PTHR21661">
    <property type="entry name" value="EPOXIDE HYDROLASE 1-RELATED"/>
    <property type="match status" value="1"/>
</dbReference>
<comment type="caution">
    <text evidence="5">The sequence shown here is derived from an EMBL/GenBank/DDBJ whole genome shotgun (WGS) entry which is preliminary data.</text>
</comment>
<feature type="active site" description="Proton acceptor" evidence="3">
    <location>
        <position position="391"/>
    </location>
</feature>
<dbReference type="InterPro" id="IPR016292">
    <property type="entry name" value="Epoxide_hydrolase"/>
</dbReference>
<proteinExistence type="inferred from homology"/>
<protein>
    <recommendedName>
        <fullName evidence="4">Epoxide hydrolase N-terminal domain-containing protein</fullName>
    </recommendedName>
</protein>
<evidence type="ECO:0000256" key="3">
    <source>
        <dbReference type="PIRSR" id="PIRSR001112-1"/>
    </source>
</evidence>
<keyword evidence="2" id="KW-0378">Hydrolase</keyword>
<dbReference type="PRINTS" id="PR00412">
    <property type="entry name" value="EPOXHYDRLASE"/>
</dbReference>
<comment type="similarity">
    <text evidence="1">Belongs to the peptidase S33 family.</text>
</comment>
<dbReference type="Gene3D" id="3.40.50.1820">
    <property type="entry name" value="alpha/beta hydrolase"/>
    <property type="match status" value="1"/>
</dbReference>
<keyword evidence="6" id="KW-1185">Reference proteome</keyword>
<dbReference type="SUPFAM" id="SSF53474">
    <property type="entry name" value="alpha/beta-Hydrolases"/>
    <property type="match status" value="1"/>
</dbReference>
<dbReference type="PIRSF" id="PIRSF001112">
    <property type="entry name" value="Epoxide_hydrolase"/>
    <property type="match status" value="1"/>
</dbReference>
<gene>
    <name evidence="5" type="ORF">H2204_004262</name>
</gene>
<dbReference type="GO" id="GO:0004301">
    <property type="term" value="F:epoxide hydrolase activity"/>
    <property type="evidence" value="ECO:0007669"/>
    <property type="project" value="TreeGrafter"/>
</dbReference>
<dbReference type="Pfam" id="PF06441">
    <property type="entry name" value="EHN"/>
    <property type="match status" value="1"/>
</dbReference>
<evidence type="ECO:0000256" key="1">
    <source>
        <dbReference type="ARBA" id="ARBA00010088"/>
    </source>
</evidence>
<dbReference type="Proteomes" id="UP001172681">
    <property type="component" value="Unassembled WGS sequence"/>
</dbReference>
<dbReference type="GO" id="GO:0097176">
    <property type="term" value="P:epoxide metabolic process"/>
    <property type="evidence" value="ECO:0007669"/>
    <property type="project" value="TreeGrafter"/>
</dbReference>
<evidence type="ECO:0000259" key="4">
    <source>
        <dbReference type="Pfam" id="PF06441"/>
    </source>
</evidence>
<name>A0AA39CYP5_9EURO</name>
<feature type="active site" description="Proton donor" evidence="3">
    <location>
        <position position="333"/>
    </location>
</feature>
<evidence type="ECO:0000313" key="5">
    <source>
        <dbReference type="EMBL" id="KAJ9638492.1"/>
    </source>
</evidence>
<feature type="active site" description="Nucleophile" evidence="3">
    <location>
        <position position="209"/>
    </location>
</feature>
<feature type="domain" description="Epoxide hydrolase N-terminal" evidence="4">
    <location>
        <begin position="17"/>
        <end position="140"/>
    </location>
</feature>
<dbReference type="InterPro" id="IPR029058">
    <property type="entry name" value="AB_hydrolase_fold"/>
</dbReference>
<dbReference type="InterPro" id="IPR000639">
    <property type="entry name" value="Epox_hydrolase-like"/>
</dbReference>
<evidence type="ECO:0000313" key="6">
    <source>
        <dbReference type="Proteomes" id="UP001172681"/>
    </source>
</evidence>
<dbReference type="AlphaFoldDB" id="A0AA39CYP5"/>
<dbReference type="InterPro" id="IPR010497">
    <property type="entry name" value="Epoxide_hydro_N"/>
</dbReference>
<sequence>MTYNGFDILPSQASGSIKPWKVDIPQKELDNLRTLLELSEVAPPTYENSSLPARAREPGLGLRREWLVKAKEYWQCEFDWRRHEKHINSFPHFSVPIQDDDDDIGRSTTFDIHFVAFFSRRKDAIPILLLHGWPGSFLEFLPLLNMLRTEYYTADTLPYHLIVPSLPGYAFSSPPPLNQNFRPDDAARIFDNLACRVLGFESYMVQGGDLGGRIGRIMAAKHPACKALHLNTHPMPVPDLLKTTRSVQMTESERAGLERNNFFLHNGTGYAIEHATRPSTIGFVMSSNPLALLCWIGEKFLDWTDDEPSLETILESVTLYWVTRCASTSVWAYRQFYGPNADSHGSKKWHIPGQKPLGYSWFPKEINPIPRAWIETTGNLVFYKQHDKGGHFAAMERPRELWDDVEEFTSGVKDVFDG</sequence>
<accession>A0AA39CYP5</accession>
<reference evidence="5" key="1">
    <citation type="submission" date="2022-10" db="EMBL/GenBank/DDBJ databases">
        <title>Culturing micro-colonial fungi from biological soil crusts in the Mojave desert and describing Neophaeococcomyces mojavensis, and introducing the new genera and species Taxawa tesnikishii.</title>
        <authorList>
            <person name="Kurbessoian T."/>
            <person name="Stajich J.E."/>
        </authorList>
    </citation>
    <scope>NUCLEOTIDE SEQUENCE</scope>
    <source>
        <strain evidence="5">TK_35</strain>
    </source>
</reference>
<dbReference type="EMBL" id="JAPDRN010000021">
    <property type="protein sequence ID" value="KAJ9638492.1"/>
    <property type="molecule type" value="Genomic_DNA"/>
</dbReference>